<gene>
    <name evidence="1" type="ORF">Fot_31475</name>
</gene>
<evidence type="ECO:0000313" key="2">
    <source>
        <dbReference type="Proteomes" id="UP001604277"/>
    </source>
</evidence>
<name>A0ABD1T5M1_9LAMI</name>
<comment type="caution">
    <text evidence="1">The sequence shown here is derived from an EMBL/GenBank/DDBJ whole genome shotgun (WGS) entry which is preliminary data.</text>
</comment>
<sequence length="113" mass="12961">MTPTHVVRGETFKISLSKSHNNSVIELLRTGKKYINIEKIMYPRKNTMIPAPNFDRPTSERFARSDHTSVVESPIIHVQSLTRGLRQLSNPKITHFSIPHTLVSSWRLKIAKT</sequence>
<dbReference type="EMBL" id="JBFOLJ010000009">
    <property type="protein sequence ID" value="KAL2507828.1"/>
    <property type="molecule type" value="Genomic_DNA"/>
</dbReference>
<proteinExistence type="predicted"/>
<dbReference type="AlphaFoldDB" id="A0ABD1T5M1"/>
<evidence type="ECO:0000313" key="1">
    <source>
        <dbReference type="EMBL" id="KAL2507828.1"/>
    </source>
</evidence>
<reference evidence="2" key="1">
    <citation type="submission" date="2024-07" db="EMBL/GenBank/DDBJ databases">
        <title>Two chromosome-level genome assemblies of Korean endemic species Abeliophyllum distichum and Forsythia ovata (Oleaceae).</title>
        <authorList>
            <person name="Jang H."/>
        </authorList>
    </citation>
    <scope>NUCLEOTIDE SEQUENCE [LARGE SCALE GENOMIC DNA]</scope>
</reference>
<dbReference type="Proteomes" id="UP001604277">
    <property type="component" value="Unassembled WGS sequence"/>
</dbReference>
<organism evidence="1 2">
    <name type="scientific">Forsythia ovata</name>
    <dbReference type="NCBI Taxonomy" id="205694"/>
    <lineage>
        <taxon>Eukaryota</taxon>
        <taxon>Viridiplantae</taxon>
        <taxon>Streptophyta</taxon>
        <taxon>Embryophyta</taxon>
        <taxon>Tracheophyta</taxon>
        <taxon>Spermatophyta</taxon>
        <taxon>Magnoliopsida</taxon>
        <taxon>eudicotyledons</taxon>
        <taxon>Gunneridae</taxon>
        <taxon>Pentapetalae</taxon>
        <taxon>asterids</taxon>
        <taxon>lamiids</taxon>
        <taxon>Lamiales</taxon>
        <taxon>Oleaceae</taxon>
        <taxon>Forsythieae</taxon>
        <taxon>Forsythia</taxon>
    </lineage>
</organism>
<accession>A0ABD1T5M1</accession>
<keyword evidence="2" id="KW-1185">Reference proteome</keyword>
<protein>
    <submittedName>
        <fullName evidence="1">Uncharacterized protein</fullName>
    </submittedName>
</protein>